<name>A0A2V4BE03_9PSEU</name>
<comment type="caution">
    <text evidence="2">The sequence shown here is derived from an EMBL/GenBank/DDBJ whole genome shotgun (WGS) entry which is preliminary data.</text>
</comment>
<dbReference type="Proteomes" id="UP000249915">
    <property type="component" value="Unassembled WGS sequence"/>
</dbReference>
<dbReference type="InterPro" id="IPR050445">
    <property type="entry name" value="Bact_polysacc_biosynth/exp"/>
</dbReference>
<evidence type="ECO:0000259" key="1">
    <source>
        <dbReference type="Pfam" id="PF01656"/>
    </source>
</evidence>
<dbReference type="PROSITE" id="PS51257">
    <property type="entry name" value="PROKAR_LIPOPROTEIN"/>
    <property type="match status" value="1"/>
</dbReference>
<dbReference type="GO" id="GO:0005886">
    <property type="term" value="C:plasma membrane"/>
    <property type="evidence" value="ECO:0007669"/>
    <property type="project" value="TreeGrafter"/>
</dbReference>
<organism evidence="2 3">
    <name type="scientific">Prauserella muralis</name>
    <dbReference type="NCBI Taxonomy" id="588067"/>
    <lineage>
        <taxon>Bacteria</taxon>
        <taxon>Bacillati</taxon>
        <taxon>Actinomycetota</taxon>
        <taxon>Actinomycetes</taxon>
        <taxon>Pseudonocardiales</taxon>
        <taxon>Pseudonocardiaceae</taxon>
        <taxon>Prauserella</taxon>
    </lineage>
</organism>
<dbReference type="CDD" id="cd05387">
    <property type="entry name" value="BY-kinase"/>
    <property type="match status" value="1"/>
</dbReference>
<dbReference type="NCBIfam" id="TIGR01007">
    <property type="entry name" value="eps_fam"/>
    <property type="match status" value="1"/>
</dbReference>
<keyword evidence="3" id="KW-1185">Reference proteome</keyword>
<protein>
    <recommendedName>
        <fullName evidence="1">CobQ/CobB/MinD/ParA nucleotide binding domain-containing protein</fullName>
    </recommendedName>
</protein>
<dbReference type="PANTHER" id="PTHR32309:SF13">
    <property type="entry name" value="FERRIC ENTEROBACTIN TRANSPORT PROTEIN FEPE"/>
    <property type="match status" value="1"/>
</dbReference>
<evidence type="ECO:0000313" key="3">
    <source>
        <dbReference type="Proteomes" id="UP000249915"/>
    </source>
</evidence>
<dbReference type="RefSeq" id="WP_112281864.1">
    <property type="nucleotide sequence ID" value="NZ_MASW01000002.1"/>
</dbReference>
<sequence>MTVHDRLRAVRERWKPLLVGVVLGAGCALVLATLSPREYAASATVYVAAGSASADPVAEHRVASYPHLVSTETIGRQVADALGLDADPRAVAGQLTATSPPGTALIDVTATDRSPYRAEQLGNAAAQALARLIAELENPVPGSGSPVTARVVDAAGLPSGPVGPRPVVNAGIGMLVGLFLGGGGTLLLGRLSTKVRSVEQLNRITGAPNLGVVPHDPAAPRQPLIVHEGADVLRAGAFRRIRGNLRYVGIDRPHKMLTVAGAASGHGTTTTLCNLAIAAAQAGTRVAIVDGDLRRPRVADYLGLEGAVGVTTVLVGRAGLDDALQPWGSWPLDVLPSGAIPPNPSELLASRQMRNLLGTLRGRYDLVLLDAPPVHPGTDAAVLGARSDGALLVVRQGTTVRGRLTSALDALDGVAVPVLGTVVTMAAQAKAAESCHHQGHLPGVAVSEPVDSHPTQPMPAVADGDPDANGHGVSRDEATAWLSVTDCLNGSRSVR</sequence>
<dbReference type="OrthoDB" id="9812433at2"/>
<feature type="domain" description="CobQ/CobB/MinD/ParA nucleotide binding" evidence="1">
    <location>
        <begin position="257"/>
        <end position="307"/>
    </location>
</feature>
<dbReference type="SUPFAM" id="SSF52540">
    <property type="entry name" value="P-loop containing nucleoside triphosphate hydrolases"/>
    <property type="match status" value="1"/>
</dbReference>
<evidence type="ECO:0000313" key="2">
    <source>
        <dbReference type="EMBL" id="PXY27849.1"/>
    </source>
</evidence>
<dbReference type="InterPro" id="IPR002586">
    <property type="entry name" value="CobQ/CobB/MinD/ParA_Nub-bd_dom"/>
</dbReference>
<dbReference type="Gene3D" id="3.40.50.300">
    <property type="entry name" value="P-loop containing nucleotide triphosphate hydrolases"/>
    <property type="match status" value="1"/>
</dbReference>
<dbReference type="EMBL" id="MASW01000002">
    <property type="protein sequence ID" value="PXY27849.1"/>
    <property type="molecule type" value="Genomic_DNA"/>
</dbReference>
<dbReference type="Pfam" id="PF01656">
    <property type="entry name" value="CbiA"/>
    <property type="match status" value="1"/>
</dbReference>
<proteinExistence type="predicted"/>
<dbReference type="InterPro" id="IPR005702">
    <property type="entry name" value="Wzc-like_C"/>
</dbReference>
<accession>A0A2V4BE03</accession>
<dbReference type="AlphaFoldDB" id="A0A2V4BE03"/>
<dbReference type="GO" id="GO:0004713">
    <property type="term" value="F:protein tyrosine kinase activity"/>
    <property type="evidence" value="ECO:0007669"/>
    <property type="project" value="TreeGrafter"/>
</dbReference>
<gene>
    <name evidence="2" type="ORF">BAY60_15905</name>
</gene>
<reference evidence="2 3" key="1">
    <citation type="submission" date="2016-07" db="EMBL/GenBank/DDBJ databases">
        <title>Draft genome sequence of Prauserella muralis DSM 45305, isolated from a mould-covered wall in an indoor environment.</title>
        <authorList>
            <person name="Ruckert C."/>
            <person name="Albersmeier A."/>
            <person name="Jiang C.-L."/>
            <person name="Jiang Y."/>
            <person name="Kalinowski J."/>
            <person name="Schneider O."/>
            <person name="Winkler A."/>
            <person name="Zotchev S.B."/>
        </authorList>
    </citation>
    <scope>NUCLEOTIDE SEQUENCE [LARGE SCALE GENOMIC DNA]</scope>
    <source>
        <strain evidence="2 3">DSM 45305</strain>
    </source>
</reference>
<dbReference type="PANTHER" id="PTHR32309">
    <property type="entry name" value="TYROSINE-PROTEIN KINASE"/>
    <property type="match status" value="1"/>
</dbReference>
<dbReference type="InterPro" id="IPR027417">
    <property type="entry name" value="P-loop_NTPase"/>
</dbReference>